<evidence type="ECO:0000256" key="7">
    <source>
        <dbReference type="ARBA" id="ARBA00023010"/>
    </source>
</evidence>
<feature type="transmembrane region" description="Helical" evidence="9">
    <location>
        <begin position="51"/>
        <end position="72"/>
    </location>
</feature>
<evidence type="ECO:0000256" key="5">
    <source>
        <dbReference type="ARBA" id="ARBA00022927"/>
    </source>
</evidence>
<keyword evidence="8 9" id="KW-0472">Membrane</keyword>
<keyword evidence="3 9" id="KW-0813">Transport</keyword>
<dbReference type="GO" id="GO:0009306">
    <property type="term" value="P:protein secretion"/>
    <property type="evidence" value="ECO:0007669"/>
    <property type="project" value="UniProtKB-UniRule"/>
</dbReference>
<gene>
    <name evidence="10" type="ORF">ACD_3C00174G0002</name>
</gene>
<evidence type="ECO:0000256" key="3">
    <source>
        <dbReference type="ARBA" id="ARBA00022448"/>
    </source>
</evidence>
<accession>K2GWI4</accession>
<keyword evidence="6 9" id="KW-1133">Transmembrane helix</keyword>
<comment type="caution">
    <text evidence="10">The sequence shown here is derived from an EMBL/GenBank/DDBJ whole genome shotgun (WGS) entry which is preliminary data.</text>
</comment>
<dbReference type="AlphaFoldDB" id="K2GWI4"/>
<reference evidence="10" key="1">
    <citation type="journal article" date="2012" name="Science">
        <title>Fermentation, hydrogen, and sulfur metabolism in multiple uncultivated bacterial phyla.</title>
        <authorList>
            <person name="Wrighton K.C."/>
            <person name="Thomas B.C."/>
            <person name="Sharon I."/>
            <person name="Miller C.S."/>
            <person name="Castelle C.J."/>
            <person name="VerBerkmoes N.C."/>
            <person name="Wilkins M.J."/>
            <person name="Hettich R.L."/>
            <person name="Lipton M.S."/>
            <person name="Williams K.H."/>
            <person name="Long P.E."/>
            <person name="Banfield J.F."/>
        </authorList>
    </citation>
    <scope>NUCLEOTIDE SEQUENCE [LARGE SCALE GENOMIC DNA]</scope>
</reference>
<evidence type="ECO:0000313" key="10">
    <source>
        <dbReference type="EMBL" id="EKE27670.1"/>
    </source>
</evidence>
<protein>
    <recommendedName>
        <fullName evidence="9">Protein-export membrane protein SecG</fullName>
    </recommendedName>
</protein>
<evidence type="ECO:0000256" key="8">
    <source>
        <dbReference type="ARBA" id="ARBA00023136"/>
    </source>
</evidence>
<dbReference type="NCBIfam" id="TIGR00810">
    <property type="entry name" value="secG"/>
    <property type="match status" value="1"/>
</dbReference>
<comment type="similarity">
    <text evidence="2 9">Belongs to the SecG family.</text>
</comment>
<name>K2GWI4_9BACT</name>
<keyword evidence="5 9" id="KW-0653">Protein transport</keyword>
<dbReference type="GO" id="GO:0015450">
    <property type="term" value="F:protein-transporting ATPase activity"/>
    <property type="evidence" value="ECO:0007669"/>
    <property type="project" value="UniProtKB-UniRule"/>
</dbReference>
<keyword evidence="7 9" id="KW-0811">Translocation</keyword>
<evidence type="ECO:0000256" key="6">
    <source>
        <dbReference type="ARBA" id="ARBA00022989"/>
    </source>
</evidence>
<comment type="subcellular location">
    <subcellularLocation>
        <location evidence="9">Cell membrane</location>
        <topology evidence="9">Multi-pass membrane protein</topology>
    </subcellularLocation>
    <subcellularLocation>
        <location evidence="1">Membrane</location>
        <topology evidence="1">Multi-pass membrane protein</topology>
    </subcellularLocation>
</comment>
<dbReference type="Pfam" id="PF03840">
    <property type="entry name" value="SecG"/>
    <property type="match status" value="1"/>
</dbReference>
<dbReference type="EMBL" id="AMFJ01000448">
    <property type="protein sequence ID" value="EKE27670.1"/>
    <property type="molecule type" value="Genomic_DNA"/>
</dbReference>
<comment type="function">
    <text evidence="9">Involved in protein export. Participates in an early event of protein translocation.</text>
</comment>
<feature type="transmembrane region" description="Helical" evidence="9">
    <location>
        <begin position="7"/>
        <end position="24"/>
    </location>
</feature>
<keyword evidence="9" id="KW-1003">Cell membrane</keyword>
<keyword evidence="4 9" id="KW-0812">Transmembrane</keyword>
<sequence>MLEIIKILEIVVWVLLILVILIQPKKSSLNLTTFGNEGVWKFERRWPEKTLHLLTIGLWTIYIALSLAYFFMA</sequence>
<evidence type="ECO:0000256" key="1">
    <source>
        <dbReference type="ARBA" id="ARBA00004141"/>
    </source>
</evidence>
<dbReference type="GO" id="GO:0005886">
    <property type="term" value="C:plasma membrane"/>
    <property type="evidence" value="ECO:0007669"/>
    <property type="project" value="UniProtKB-SubCell"/>
</dbReference>
<evidence type="ECO:0000256" key="2">
    <source>
        <dbReference type="ARBA" id="ARBA00008445"/>
    </source>
</evidence>
<evidence type="ECO:0000256" key="4">
    <source>
        <dbReference type="ARBA" id="ARBA00022692"/>
    </source>
</evidence>
<organism evidence="10">
    <name type="scientific">uncultured bacterium</name>
    <name type="common">gcode 4</name>
    <dbReference type="NCBI Taxonomy" id="1234023"/>
    <lineage>
        <taxon>Bacteria</taxon>
        <taxon>environmental samples</taxon>
    </lineage>
</organism>
<proteinExistence type="inferred from homology"/>
<dbReference type="InterPro" id="IPR004692">
    <property type="entry name" value="SecG"/>
</dbReference>
<evidence type="ECO:0000256" key="9">
    <source>
        <dbReference type="RuleBase" id="RU365087"/>
    </source>
</evidence>